<feature type="transmembrane region" description="Helical" evidence="9">
    <location>
        <begin position="93"/>
        <end position="110"/>
    </location>
</feature>
<sequence>MSSNTNVVGRTTGRTNLKTMVQIGMLGAISVVLMMFEIPLWFAPSFYQIDLSEVPVLIGTFALGPLAGAVIELVKILLHFIMKGSSTAGVGDLANFLIGCALIVPAGLVYKKVRSRKGALIGMILGIITMTAIGSLMNVFILLPVYAKAFGMPMDALVGMGSALNPAIDNIATFALFMVVPFNLLKGIIVSAITFLLYRYISPIFKKN</sequence>
<name>A0A4U8Q581_9FIRM</name>
<dbReference type="GO" id="GO:0005886">
    <property type="term" value="C:plasma membrane"/>
    <property type="evidence" value="ECO:0007669"/>
    <property type="project" value="UniProtKB-SubCell"/>
</dbReference>
<evidence type="ECO:0000256" key="1">
    <source>
        <dbReference type="ARBA" id="ARBA00004651"/>
    </source>
</evidence>
<evidence type="ECO:0000256" key="7">
    <source>
        <dbReference type="ARBA" id="ARBA00023136"/>
    </source>
</evidence>
<evidence type="ECO:0000313" key="10">
    <source>
        <dbReference type="EMBL" id="TLC99162.1"/>
    </source>
</evidence>
<comment type="function">
    <text evidence="8">Probably a riboflavin-binding protein that interacts with the energy-coupling factor (ECF) ABC-transporter complex.</text>
</comment>
<dbReference type="PANTHER" id="PTHR38438:SF1">
    <property type="entry name" value="RIBOFLAVIN TRANSPORTER RIBU"/>
    <property type="match status" value="1"/>
</dbReference>
<keyword evidence="7 8" id="KW-0472">Membrane</keyword>
<evidence type="ECO:0000256" key="4">
    <source>
        <dbReference type="ARBA" id="ARBA00022475"/>
    </source>
</evidence>
<protein>
    <recommendedName>
        <fullName evidence="8">Riboflavin transporter</fullName>
    </recommendedName>
</protein>
<evidence type="ECO:0000256" key="2">
    <source>
        <dbReference type="ARBA" id="ARBA00005540"/>
    </source>
</evidence>
<accession>A0A4U8Q581</accession>
<comment type="subcellular location">
    <subcellularLocation>
        <location evidence="1">Cell membrane</location>
        <topology evidence="1">Multi-pass membrane protein</topology>
    </subcellularLocation>
</comment>
<evidence type="ECO:0000256" key="8">
    <source>
        <dbReference type="PIRNR" id="PIRNR037778"/>
    </source>
</evidence>
<dbReference type="STRING" id="180332.GCA_000797495_01805"/>
<comment type="similarity">
    <text evidence="2 8">Belongs to the prokaryotic riboflavin transporter (P-RFT) (TC 2.A.87) family.</text>
</comment>
<evidence type="ECO:0000256" key="6">
    <source>
        <dbReference type="ARBA" id="ARBA00022989"/>
    </source>
</evidence>
<keyword evidence="4 8" id="KW-1003">Cell membrane</keyword>
<keyword evidence="5 9" id="KW-0812">Transmembrane</keyword>
<dbReference type="Proteomes" id="UP000306509">
    <property type="component" value="Unassembled WGS sequence"/>
</dbReference>
<dbReference type="InterPro" id="IPR024529">
    <property type="entry name" value="ECF_trnsprt_substrate-spec"/>
</dbReference>
<feature type="transmembrane region" description="Helical" evidence="9">
    <location>
        <begin position="20"/>
        <end position="42"/>
    </location>
</feature>
<evidence type="ECO:0000256" key="9">
    <source>
        <dbReference type="SAM" id="Phobius"/>
    </source>
</evidence>
<dbReference type="GO" id="GO:0032217">
    <property type="term" value="F:riboflavin transmembrane transporter activity"/>
    <property type="evidence" value="ECO:0007669"/>
    <property type="project" value="UniProtKB-UniRule"/>
</dbReference>
<dbReference type="RefSeq" id="WP_138003468.1">
    <property type="nucleotide sequence ID" value="NZ_QGQD01000074.1"/>
</dbReference>
<evidence type="ECO:0000256" key="5">
    <source>
        <dbReference type="ARBA" id="ARBA00022692"/>
    </source>
</evidence>
<dbReference type="EMBL" id="QGQD01000074">
    <property type="protein sequence ID" value="TLC99162.1"/>
    <property type="molecule type" value="Genomic_DNA"/>
</dbReference>
<dbReference type="PANTHER" id="PTHR38438">
    <property type="entry name" value="RIBOFLAVIN TRANSPORTER RIBU"/>
    <property type="match status" value="1"/>
</dbReference>
<dbReference type="Pfam" id="PF12822">
    <property type="entry name" value="ECF_trnsprt"/>
    <property type="match status" value="1"/>
</dbReference>
<dbReference type="PIRSF" id="PIRSF037778">
    <property type="entry name" value="UCP037778_transp_RibU"/>
    <property type="match status" value="1"/>
</dbReference>
<keyword evidence="3 8" id="KW-0813">Transport</keyword>
<feature type="transmembrane region" description="Helical" evidence="9">
    <location>
        <begin position="54"/>
        <end position="81"/>
    </location>
</feature>
<proteinExistence type="inferred from homology"/>
<reference evidence="10 11" key="1">
    <citation type="journal article" date="2019" name="Anaerobe">
        <title>Detection of Robinsoniella peoriensis in multiple bone samples of a trauma patient.</title>
        <authorList>
            <person name="Schrottner P."/>
            <person name="Hartwich K."/>
            <person name="Bunk B."/>
            <person name="Schober I."/>
            <person name="Helbig S."/>
            <person name="Rudolph W.W."/>
            <person name="Gunzer F."/>
        </authorList>
    </citation>
    <scope>NUCLEOTIDE SEQUENCE [LARGE SCALE GENOMIC DNA]</scope>
    <source>
        <strain evidence="10 11">DSM 106044</strain>
    </source>
</reference>
<comment type="caution">
    <text evidence="10">The sequence shown here is derived from an EMBL/GenBank/DDBJ whole genome shotgun (WGS) entry which is preliminary data.</text>
</comment>
<dbReference type="Gene3D" id="1.10.1760.20">
    <property type="match status" value="1"/>
</dbReference>
<dbReference type="InterPro" id="IPR025720">
    <property type="entry name" value="RibU"/>
</dbReference>
<organism evidence="10 11">
    <name type="scientific">Robinsoniella peoriensis</name>
    <dbReference type="NCBI Taxonomy" id="180332"/>
    <lineage>
        <taxon>Bacteria</taxon>
        <taxon>Bacillati</taxon>
        <taxon>Bacillota</taxon>
        <taxon>Clostridia</taxon>
        <taxon>Lachnospirales</taxon>
        <taxon>Lachnospiraceae</taxon>
        <taxon>Robinsoniella</taxon>
    </lineage>
</organism>
<keyword evidence="11" id="KW-1185">Reference proteome</keyword>
<feature type="transmembrane region" description="Helical" evidence="9">
    <location>
        <begin position="171"/>
        <end position="198"/>
    </location>
</feature>
<keyword evidence="6 9" id="KW-1133">Transmembrane helix</keyword>
<feature type="transmembrane region" description="Helical" evidence="9">
    <location>
        <begin position="122"/>
        <end position="147"/>
    </location>
</feature>
<dbReference type="AlphaFoldDB" id="A0A4U8Q581"/>
<evidence type="ECO:0000313" key="11">
    <source>
        <dbReference type="Proteomes" id="UP000306509"/>
    </source>
</evidence>
<evidence type="ECO:0000256" key="3">
    <source>
        <dbReference type="ARBA" id="ARBA00022448"/>
    </source>
</evidence>
<gene>
    <name evidence="10" type="primary">ribU</name>
    <name evidence="10" type="ORF">DSM106044_03939</name>
</gene>